<keyword evidence="4" id="KW-1185">Reference proteome</keyword>
<dbReference type="RefSeq" id="WP_157304245.1">
    <property type="nucleotide sequence ID" value="NZ_WRXN01000001.1"/>
</dbReference>
<organism evidence="3 4">
    <name type="scientific">Chitinophaga tropicalis</name>
    <dbReference type="NCBI Taxonomy" id="2683588"/>
    <lineage>
        <taxon>Bacteria</taxon>
        <taxon>Pseudomonadati</taxon>
        <taxon>Bacteroidota</taxon>
        <taxon>Chitinophagia</taxon>
        <taxon>Chitinophagales</taxon>
        <taxon>Chitinophagaceae</taxon>
        <taxon>Chitinophaga</taxon>
    </lineage>
</organism>
<dbReference type="Pfam" id="PF21544">
    <property type="entry name" value="PorZ_N_b_propeller"/>
    <property type="match status" value="1"/>
</dbReference>
<name>A0A7K1TXN8_9BACT</name>
<evidence type="ECO:0000313" key="3">
    <source>
        <dbReference type="EMBL" id="MVT06868.1"/>
    </source>
</evidence>
<dbReference type="InterPro" id="IPR011110">
    <property type="entry name" value="Reg_prop"/>
</dbReference>
<proteinExistence type="predicted"/>
<dbReference type="InterPro" id="IPR048954">
    <property type="entry name" value="PorZ_N"/>
</dbReference>
<evidence type="ECO:0000256" key="1">
    <source>
        <dbReference type="SAM" id="SignalP"/>
    </source>
</evidence>
<sequence length="743" mass="81229">MVRISVTRYTWIILYCLLAFPATAQVPVGQWQEHLPSLPAVSVTLHNSKVYCATAQGLYSVTTGAEQDITRYSKVNGLHDIGISAIGANGKCILVAYNNGNLDLLQGNNIINIPELLRKQIDAGKTTYRIVFNNDDAYLCTEFGIVVINTSIPEITNTYLPSGNYNAVFAVAIQQDTLYAATASGIYKAPLKGRNLADYRNWLPASEGLPGTLSQQIISFNGRLICLYDNQLFRLTNNTWVPWYSDNQDILNLTVHQQQLILSEKNNANTGRIVVLNSEAAIINTIQYPLIKRPRETITYEQEIWIADSLSGLLRYDGSACIPVRPDAPASIISGDLLFYKNSLWAAAGGVTASWTAQGNTNGYYSFRDREWKQFSDTIKDVMSLATDPSGNGIYAGSFGGGLLHIREDGAYTTETKGYNISGLATDASANLWVAAYGATYNLMAKQPDNTWLTFRSPYAQTGNAISQLVTDDYGQVYMVSPKSNGLYVFYHNNTLRNTSDDQWRQLRMGSGQGNLPSNDVYCVAKDHNGSIWIGTGRGIAVLSCDGNTASVNCDAVLPIIQQGNFAGYLFQDEQVNTIATDGANRKWVGTLNGAWLVNETGDAILEHFNTGNSPLPDNNIYQIAIDPLTGEVYFATAKGLMSWRGTATEPVTMRKDSVLVFPNPVPHGYSGTIAIRGLVQNALVKITDISGKMVYQTRAQGGQAVWNGVDYTGHRPQSGVYLVFAAGETGGEHLVTKIVFIN</sequence>
<dbReference type="Proteomes" id="UP000461730">
    <property type="component" value="Unassembled WGS sequence"/>
</dbReference>
<accession>A0A7K1TXN8</accession>
<feature type="signal peptide" evidence="1">
    <location>
        <begin position="1"/>
        <end position="24"/>
    </location>
</feature>
<reference evidence="3 4" key="1">
    <citation type="submission" date="2019-12" db="EMBL/GenBank/DDBJ databases">
        <title>Chitinophaga sp. strain ysch24 (GDMCC 1.1355), whole genome shotgun sequence.</title>
        <authorList>
            <person name="Zhang X."/>
        </authorList>
    </citation>
    <scope>NUCLEOTIDE SEQUENCE [LARGE SCALE GENOMIC DNA]</scope>
    <source>
        <strain evidence="4">ysch24</strain>
    </source>
</reference>
<dbReference type="SUPFAM" id="SSF63829">
    <property type="entry name" value="Calcium-dependent phosphotriesterase"/>
    <property type="match status" value="2"/>
</dbReference>
<keyword evidence="1" id="KW-0732">Signal</keyword>
<feature type="chain" id="PRO_5029529571" description="PorZ N-terminal beta-propeller domain-containing protein" evidence="1">
    <location>
        <begin position="25"/>
        <end position="743"/>
    </location>
</feature>
<evidence type="ECO:0000259" key="2">
    <source>
        <dbReference type="Pfam" id="PF21544"/>
    </source>
</evidence>
<dbReference type="InterPro" id="IPR015943">
    <property type="entry name" value="WD40/YVTN_repeat-like_dom_sf"/>
</dbReference>
<dbReference type="AlphaFoldDB" id="A0A7K1TXN8"/>
<protein>
    <recommendedName>
        <fullName evidence="2">PorZ N-terminal beta-propeller domain-containing protein</fullName>
    </recommendedName>
</protein>
<dbReference type="Pfam" id="PF07494">
    <property type="entry name" value="Reg_prop"/>
    <property type="match status" value="1"/>
</dbReference>
<dbReference type="Gene3D" id="2.130.10.10">
    <property type="entry name" value="YVTN repeat-like/Quinoprotein amine dehydrogenase"/>
    <property type="match status" value="2"/>
</dbReference>
<dbReference type="EMBL" id="WRXN01000001">
    <property type="protein sequence ID" value="MVT06868.1"/>
    <property type="molecule type" value="Genomic_DNA"/>
</dbReference>
<feature type="domain" description="PorZ N-terminal beta-propeller" evidence="2">
    <location>
        <begin position="50"/>
        <end position="202"/>
    </location>
</feature>
<comment type="caution">
    <text evidence="3">The sequence shown here is derived from an EMBL/GenBank/DDBJ whole genome shotgun (WGS) entry which is preliminary data.</text>
</comment>
<gene>
    <name evidence="3" type="ORF">GO493_01240</name>
</gene>
<evidence type="ECO:0000313" key="4">
    <source>
        <dbReference type="Proteomes" id="UP000461730"/>
    </source>
</evidence>